<gene>
    <name evidence="9" type="ORF">CLUMA_CG017852</name>
</gene>
<sequence>MEVNHVCEFCNKSFSNKYCLKTHLKIHDERERNFQCECGKQFLKEIHLRNHKLTIHSGNNKNFICDICSKAFKSSNNLRTHEAVHSERAYLCRYCEKTFLRLQDVRIHEKTHKKLREFHCMEKSCNKTFNQQSNLLSHIKTVSPQTTKKSHLQFMQEILQASKTLKLSHGKSSWS</sequence>
<dbReference type="SMART" id="SM00355">
    <property type="entry name" value="ZnF_C2H2"/>
    <property type="match status" value="5"/>
</dbReference>
<evidence type="ECO:0000313" key="10">
    <source>
        <dbReference type="Proteomes" id="UP000183832"/>
    </source>
</evidence>
<evidence type="ECO:0000256" key="4">
    <source>
        <dbReference type="ARBA" id="ARBA00022771"/>
    </source>
</evidence>
<dbReference type="PROSITE" id="PS50157">
    <property type="entry name" value="ZINC_FINGER_C2H2_2"/>
    <property type="match status" value="5"/>
</dbReference>
<keyword evidence="6" id="KW-0539">Nucleus</keyword>
<organism evidence="9 10">
    <name type="scientific">Clunio marinus</name>
    <dbReference type="NCBI Taxonomy" id="568069"/>
    <lineage>
        <taxon>Eukaryota</taxon>
        <taxon>Metazoa</taxon>
        <taxon>Ecdysozoa</taxon>
        <taxon>Arthropoda</taxon>
        <taxon>Hexapoda</taxon>
        <taxon>Insecta</taxon>
        <taxon>Pterygota</taxon>
        <taxon>Neoptera</taxon>
        <taxon>Endopterygota</taxon>
        <taxon>Diptera</taxon>
        <taxon>Nematocera</taxon>
        <taxon>Chironomoidea</taxon>
        <taxon>Chironomidae</taxon>
        <taxon>Clunio</taxon>
    </lineage>
</organism>
<dbReference type="Pfam" id="PF13894">
    <property type="entry name" value="zf-C2H2_4"/>
    <property type="match status" value="1"/>
</dbReference>
<dbReference type="GO" id="GO:0005667">
    <property type="term" value="C:transcription regulator complex"/>
    <property type="evidence" value="ECO:0007669"/>
    <property type="project" value="TreeGrafter"/>
</dbReference>
<dbReference type="PANTHER" id="PTHR14003">
    <property type="entry name" value="TRANSCRIPTIONAL REPRESSOR PROTEIN YY"/>
    <property type="match status" value="1"/>
</dbReference>
<dbReference type="FunFam" id="3.30.160.60:FF:000446">
    <property type="entry name" value="Zinc finger protein"/>
    <property type="match status" value="1"/>
</dbReference>
<keyword evidence="5" id="KW-0862">Zinc</keyword>
<keyword evidence="3" id="KW-0677">Repeat</keyword>
<evidence type="ECO:0000256" key="6">
    <source>
        <dbReference type="ARBA" id="ARBA00023242"/>
    </source>
</evidence>
<dbReference type="FunFam" id="3.30.160.60:FF:000145">
    <property type="entry name" value="Zinc finger protein 574"/>
    <property type="match status" value="1"/>
</dbReference>
<evidence type="ECO:0000256" key="5">
    <source>
        <dbReference type="ARBA" id="ARBA00022833"/>
    </source>
</evidence>
<dbReference type="GO" id="GO:0031519">
    <property type="term" value="C:PcG protein complex"/>
    <property type="evidence" value="ECO:0007669"/>
    <property type="project" value="TreeGrafter"/>
</dbReference>
<proteinExistence type="predicted"/>
<protein>
    <submittedName>
        <fullName evidence="9">CLUMA_CG017852, isoform A</fullName>
    </submittedName>
</protein>
<keyword evidence="10" id="KW-1185">Reference proteome</keyword>
<evidence type="ECO:0000256" key="3">
    <source>
        <dbReference type="ARBA" id="ARBA00022737"/>
    </source>
</evidence>
<feature type="domain" description="C2H2-type" evidence="8">
    <location>
        <begin position="5"/>
        <end position="32"/>
    </location>
</feature>
<dbReference type="GO" id="GO:0000785">
    <property type="term" value="C:chromatin"/>
    <property type="evidence" value="ECO:0007669"/>
    <property type="project" value="TreeGrafter"/>
</dbReference>
<feature type="domain" description="C2H2-type" evidence="8">
    <location>
        <begin position="34"/>
        <end position="61"/>
    </location>
</feature>
<accession>A0A1J1IZ20</accession>
<dbReference type="Pfam" id="PF00096">
    <property type="entry name" value="zf-C2H2"/>
    <property type="match status" value="2"/>
</dbReference>
<dbReference type="Pfam" id="PF13912">
    <property type="entry name" value="zf-C2H2_6"/>
    <property type="match status" value="1"/>
</dbReference>
<dbReference type="Proteomes" id="UP000183832">
    <property type="component" value="Unassembled WGS sequence"/>
</dbReference>
<evidence type="ECO:0000256" key="7">
    <source>
        <dbReference type="PROSITE-ProRule" id="PRU00042"/>
    </source>
</evidence>
<dbReference type="GO" id="GO:0008270">
    <property type="term" value="F:zinc ion binding"/>
    <property type="evidence" value="ECO:0007669"/>
    <property type="project" value="UniProtKB-KW"/>
</dbReference>
<evidence type="ECO:0000259" key="8">
    <source>
        <dbReference type="PROSITE" id="PS50157"/>
    </source>
</evidence>
<evidence type="ECO:0000256" key="2">
    <source>
        <dbReference type="ARBA" id="ARBA00022723"/>
    </source>
</evidence>
<dbReference type="EMBL" id="CVRI01000063">
    <property type="protein sequence ID" value="CRL04796.1"/>
    <property type="molecule type" value="Genomic_DNA"/>
</dbReference>
<dbReference type="InterPro" id="IPR036236">
    <property type="entry name" value="Znf_C2H2_sf"/>
</dbReference>
<feature type="domain" description="C2H2-type" evidence="8">
    <location>
        <begin position="90"/>
        <end position="117"/>
    </location>
</feature>
<dbReference type="PANTHER" id="PTHR14003:SF19">
    <property type="entry name" value="YY2 TRANSCRIPTION FACTOR"/>
    <property type="match status" value="1"/>
</dbReference>
<name>A0A1J1IZ20_9DIPT</name>
<comment type="subcellular location">
    <subcellularLocation>
        <location evidence="1">Nucleus</location>
    </subcellularLocation>
</comment>
<dbReference type="SUPFAM" id="SSF57667">
    <property type="entry name" value="beta-beta-alpha zinc fingers"/>
    <property type="match status" value="3"/>
</dbReference>
<dbReference type="PROSITE" id="PS00028">
    <property type="entry name" value="ZINC_FINGER_C2H2_1"/>
    <property type="match status" value="3"/>
</dbReference>
<dbReference type="Gene3D" id="3.30.160.60">
    <property type="entry name" value="Classic Zinc Finger"/>
    <property type="match status" value="4"/>
</dbReference>
<feature type="domain" description="C2H2-type" evidence="8">
    <location>
        <begin position="63"/>
        <end position="90"/>
    </location>
</feature>
<dbReference type="STRING" id="568069.A0A1J1IZ20"/>
<dbReference type="AlphaFoldDB" id="A0A1J1IZ20"/>
<reference evidence="9 10" key="1">
    <citation type="submission" date="2015-04" db="EMBL/GenBank/DDBJ databases">
        <authorList>
            <person name="Syromyatnikov M.Y."/>
            <person name="Popov V.N."/>
        </authorList>
    </citation>
    <scope>NUCLEOTIDE SEQUENCE [LARGE SCALE GENOMIC DNA]</scope>
</reference>
<dbReference type="GO" id="GO:0000981">
    <property type="term" value="F:DNA-binding transcription factor activity, RNA polymerase II-specific"/>
    <property type="evidence" value="ECO:0007669"/>
    <property type="project" value="TreeGrafter"/>
</dbReference>
<dbReference type="InterPro" id="IPR013087">
    <property type="entry name" value="Znf_C2H2_type"/>
</dbReference>
<keyword evidence="4 7" id="KW-0863">Zinc-finger</keyword>
<dbReference type="GO" id="GO:0000978">
    <property type="term" value="F:RNA polymerase II cis-regulatory region sequence-specific DNA binding"/>
    <property type="evidence" value="ECO:0007669"/>
    <property type="project" value="TreeGrafter"/>
</dbReference>
<keyword evidence="2" id="KW-0479">Metal-binding</keyword>
<dbReference type="OrthoDB" id="1095242at2759"/>
<feature type="domain" description="C2H2-type" evidence="8">
    <location>
        <begin position="118"/>
        <end position="150"/>
    </location>
</feature>
<evidence type="ECO:0000256" key="1">
    <source>
        <dbReference type="ARBA" id="ARBA00004123"/>
    </source>
</evidence>
<evidence type="ECO:0000313" key="9">
    <source>
        <dbReference type="EMBL" id="CRL04796.1"/>
    </source>
</evidence>